<protein>
    <recommendedName>
        <fullName evidence="1">Neprosin PEP catalytic domain-containing protein</fullName>
    </recommendedName>
</protein>
<evidence type="ECO:0000259" key="1">
    <source>
        <dbReference type="Pfam" id="PF03080"/>
    </source>
</evidence>
<evidence type="ECO:0000313" key="2">
    <source>
        <dbReference type="EMBL" id="KAK9161018.1"/>
    </source>
</evidence>
<feature type="domain" description="Neprosin PEP catalytic" evidence="1">
    <location>
        <begin position="147"/>
        <end position="182"/>
    </location>
</feature>
<dbReference type="Pfam" id="PF03080">
    <property type="entry name" value="Neprosin"/>
    <property type="match status" value="1"/>
</dbReference>
<evidence type="ECO:0000313" key="3">
    <source>
        <dbReference type="Proteomes" id="UP001420932"/>
    </source>
</evidence>
<reference evidence="2 3" key="1">
    <citation type="submission" date="2024-01" db="EMBL/GenBank/DDBJ databases">
        <title>Genome assemblies of Stephania.</title>
        <authorList>
            <person name="Yang L."/>
        </authorList>
    </citation>
    <scope>NUCLEOTIDE SEQUENCE [LARGE SCALE GENOMIC DNA]</scope>
    <source>
        <strain evidence="2">YNDBR</strain>
        <tissue evidence="2">Leaf</tissue>
    </source>
</reference>
<accession>A0AAP0PYM2</accession>
<dbReference type="EMBL" id="JBBNAF010000003">
    <property type="protein sequence ID" value="KAK9161018.1"/>
    <property type="molecule type" value="Genomic_DNA"/>
</dbReference>
<keyword evidence="3" id="KW-1185">Reference proteome</keyword>
<dbReference type="AlphaFoldDB" id="A0AAP0PYM2"/>
<sequence length="266" mass="29078">MTSAISSPTTHVLPRLVPDHPRPPFLSFSIPCNADPSNPKPVIVKVKKKSSLSLLEAFCEYSNLQFIALIDSRVFSSTLGFAEEHKKNMGIIEKIKEMARTQKNKATVNSVALAGMGMGMPKADKKYMAYDCLLKALIASRPGGIDDASQRTWCFNLVCAGFVQTSHEVALGAAMAATSSSGLITKMYGSTPTKYVKGGCSQSTPSPKCMKTIFTKMEDKYDTLRVEVKELMKQFLSSVDEEALMALILDDEPLIACYDIFHDAAK</sequence>
<dbReference type="Proteomes" id="UP001420932">
    <property type="component" value="Unassembled WGS sequence"/>
</dbReference>
<gene>
    <name evidence="2" type="ORF">Syun_007359</name>
</gene>
<proteinExistence type="predicted"/>
<comment type="caution">
    <text evidence="2">The sequence shown here is derived from an EMBL/GenBank/DDBJ whole genome shotgun (WGS) entry which is preliminary data.</text>
</comment>
<dbReference type="InterPro" id="IPR004314">
    <property type="entry name" value="Neprosin"/>
</dbReference>
<name>A0AAP0PYM2_9MAGN</name>
<organism evidence="2 3">
    <name type="scientific">Stephania yunnanensis</name>
    <dbReference type="NCBI Taxonomy" id="152371"/>
    <lineage>
        <taxon>Eukaryota</taxon>
        <taxon>Viridiplantae</taxon>
        <taxon>Streptophyta</taxon>
        <taxon>Embryophyta</taxon>
        <taxon>Tracheophyta</taxon>
        <taxon>Spermatophyta</taxon>
        <taxon>Magnoliopsida</taxon>
        <taxon>Ranunculales</taxon>
        <taxon>Menispermaceae</taxon>
        <taxon>Menispermoideae</taxon>
        <taxon>Cissampelideae</taxon>
        <taxon>Stephania</taxon>
    </lineage>
</organism>